<dbReference type="PROSITE" id="PS50294">
    <property type="entry name" value="WD_REPEATS_REGION"/>
    <property type="match status" value="1"/>
</dbReference>
<feature type="repeat" description="WD" evidence="11">
    <location>
        <begin position="112"/>
        <end position="147"/>
    </location>
</feature>
<dbReference type="OrthoDB" id="27911at2759"/>
<feature type="repeat" description="WD" evidence="11">
    <location>
        <begin position="417"/>
        <end position="449"/>
    </location>
</feature>
<keyword evidence="9" id="KW-0677">Repeat</keyword>
<comment type="subcellular location">
    <subcellularLocation>
        <location evidence="2">Cytoplasm</location>
    </subcellularLocation>
    <subcellularLocation>
        <location evidence="1">Nucleus</location>
    </subcellularLocation>
</comment>
<evidence type="ECO:0000256" key="10">
    <source>
        <dbReference type="ARBA" id="ARBA00023242"/>
    </source>
</evidence>
<feature type="repeat" description="WD" evidence="11">
    <location>
        <begin position="706"/>
        <end position="747"/>
    </location>
</feature>
<dbReference type="GO" id="GO:0002098">
    <property type="term" value="P:tRNA wobble uridine modification"/>
    <property type="evidence" value="ECO:0007669"/>
    <property type="project" value="InterPro"/>
</dbReference>
<keyword evidence="6" id="KW-0963">Cytoplasm</keyword>
<evidence type="ECO:0000256" key="11">
    <source>
        <dbReference type="PROSITE-ProRule" id="PRU00221"/>
    </source>
</evidence>
<dbReference type="Gene3D" id="2.130.10.10">
    <property type="entry name" value="YVTN repeat-like/Quinoprotein amine dehydrogenase"/>
    <property type="match status" value="6"/>
</dbReference>
<dbReference type="GO" id="GO:0033588">
    <property type="term" value="C:elongator holoenzyme complex"/>
    <property type="evidence" value="ECO:0007669"/>
    <property type="project" value="InterPro"/>
</dbReference>
<evidence type="ECO:0000256" key="9">
    <source>
        <dbReference type="ARBA" id="ARBA00022737"/>
    </source>
</evidence>
<name>A0A8J4PTE0_9MYCE</name>
<dbReference type="InterPro" id="IPR011047">
    <property type="entry name" value="Quinoprotein_ADH-like_sf"/>
</dbReference>
<comment type="caution">
    <text evidence="12">The sequence shown here is derived from an EMBL/GenBank/DDBJ whole genome shotgun (WGS) entry which is preliminary data.</text>
</comment>
<dbReference type="SMART" id="SM00320">
    <property type="entry name" value="WD40"/>
    <property type="match status" value="10"/>
</dbReference>
<proteinExistence type="inferred from homology"/>
<evidence type="ECO:0000256" key="3">
    <source>
        <dbReference type="ARBA" id="ARBA00005043"/>
    </source>
</evidence>
<dbReference type="Pfam" id="PF00400">
    <property type="entry name" value="WD40"/>
    <property type="match status" value="9"/>
</dbReference>
<comment type="pathway">
    <text evidence="3">tRNA modification; 5-methoxycarbonylmethyl-2-thiouridine-tRNA biosynthesis.</text>
</comment>
<dbReference type="GO" id="GO:0005634">
    <property type="term" value="C:nucleus"/>
    <property type="evidence" value="ECO:0007669"/>
    <property type="project" value="UniProtKB-SubCell"/>
</dbReference>
<dbReference type="InterPro" id="IPR037289">
    <property type="entry name" value="Elp2"/>
</dbReference>
<dbReference type="Proteomes" id="UP000695562">
    <property type="component" value="Unassembled WGS sequence"/>
</dbReference>
<feature type="repeat" description="WD" evidence="11">
    <location>
        <begin position="223"/>
        <end position="267"/>
    </location>
</feature>
<accession>A0A8J4PTE0</accession>
<dbReference type="GO" id="GO:0005737">
    <property type="term" value="C:cytoplasm"/>
    <property type="evidence" value="ECO:0007669"/>
    <property type="project" value="UniProtKB-SubCell"/>
</dbReference>
<dbReference type="SUPFAM" id="SSF50998">
    <property type="entry name" value="Quinoprotein alcohol dehydrogenase-like"/>
    <property type="match status" value="1"/>
</dbReference>
<organism evidence="12 13">
    <name type="scientific">Polysphondylium violaceum</name>
    <dbReference type="NCBI Taxonomy" id="133409"/>
    <lineage>
        <taxon>Eukaryota</taxon>
        <taxon>Amoebozoa</taxon>
        <taxon>Evosea</taxon>
        <taxon>Eumycetozoa</taxon>
        <taxon>Dictyostelia</taxon>
        <taxon>Dictyosteliales</taxon>
        <taxon>Dictyosteliaceae</taxon>
        <taxon>Polysphondylium</taxon>
    </lineage>
</organism>
<reference evidence="12" key="1">
    <citation type="submission" date="2020-01" db="EMBL/GenBank/DDBJ databases">
        <title>Development of genomics and gene disruption for Polysphondylium violaceum indicates a role for the polyketide synthase stlB in stalk morphogenesis.</title>
        <authorList>
            <person name="Narita B."/>
            <person name="Kawabe Y."/>
            <person name="Kin K."/>
            <person name="Saito T."/>
            <person name="Gibbs R."/>
            <person name="Kuspa A."/>
            <person name="Muzny D."/>
            <person name="Queller D."/>
            <person name="Richards S."/>
            <person name="Strassman J."/>
            <person name="Sucgang R."/>
            <person name="Worley K."/>
            <person name="Schaap P."/>
        </authorList>
    </citation>
    <scope>NUCLEOTIDE SEQUENCE</scope>
    <source>
        <strain evidence="12">QSvi11</strain>
    </source>
</reference>
<dbReference type="InterPro" id="IPR036322">
    <property type="entry name" value="WD40_repeat_dom_sf"/>
</dbReference>
<evidence type="ECO:0000256" key="5">
    <source>
        <dbReference type="ARBA" id="ARBA00020267"/>
    </source>
</evidence>
<evidence type="ECO:0000256" key="2">
    <source>
        <dbReference type="ARBA" id="ARBA00004496"/>
    </source>
</evidence>
<dbReference type="AlphaFoldDB" id="A0A8J4PTE0"/>
<evidence type="ECO:0000256" key="1">
    <source>
        <dbReference type="ARBA" id="ARBA00004123"/>
    </source>
</evidence>
<dbReference type="InterPro" id="IPR001680">
    <property type="entry name" value="WD40_rpt"/>
</dbReference>
<keyword evidence="8" id="KW-0819">tRNA processing</keyword>
<sequence>MTKINVTSNIDFISIGANCLGDCLVWGKNKLAAYGAQNFVAIVDPIKSKVLNTLPGHKDRVNHVIWLPNVLKEYENRYLSNEIELMSCSSDNTIISWIRDQERDTFKINQILTGHTDSVTNITTLDFKDGSMLLCSTSADNTVKIWKRSVPTQANIDSNQMPQWEMIQSIDFKPRCMECCSFSFIPDTEIPILALGGLEPKIHIYIQNTDDKEKIQFKKLMALQGHQDWIKCLSFCTTDEGDIVLASSSQDFKIRLWRLSKFTAQQQQQLNADPADKLLNSLSTQVGGVTSLSSKGYLFNCNNTKYIFMLESVLSGHEDWVYSIHWKPTTTNAEGKRHQEMLIISASMDKTAMIWKPDTNTGIWIDEYRVGDMGGNILGLYGALVSPCGEYIFAHGYNGAFHLWKFQDGMWLPQITISGHFGPVQDLSLSPDNSYFISCSTDRTLRLFSEWKKDGKQVESWNEIARPQIHGYDLECFTFVYKKTHVIVSGAEEKIMRVFVGSQNFVDTLCNISKVVPVNDGTQRPLAANQPSLGLSNKPYFSDQDGNLVVVDDGGDDNNALVQGGGGGGEEGGDGGYFDGDEVPFNPEVLGEPPVEEHLLQSSLWPEVQKLYGHGNEMVAVSCSYDGAYVASACRSSSADQATVRIWNTSNWKEVANLKGHTLTVVNITFSHNSQYLLGVSRDRMWTLWQRTENPAEPFVKVISAPKAHGRIIWSGSWSHDDKFFATGARDKVVKVWCLQNIREKSALASTLPTFGSGVTCVEFAPKSLNADEKTYLLAVGEEDGKITVWKGDLKDDLTIEWGCIHTVAPHISHTSDVRRIRWRSIDNNNTYQLVTCSTDNSVRLFNLNLNIE</sequence>
<dbReference type="PANTHER" id="PTHR44111">
    <property type="entry name" value="ELONGATOR COMPLEX PROTEIN 2"/>
    <property type="match status" value="1"/>
</dbReference>
<evidence type="ECO:0000313" key="12">
    <source>
        <dbReference type="EMBL" id="KAF2073523.1"/>
    </source>
</evidence>
<dbReference type="PROSITE" id="PS50082">
    <property type="entry name" value="WD_REPEATS_2"/>
    <property type="match status" value="5"/>
</dbReference>
<dbReference type="UniPathway" id="UPA00988"/>
<comment type="similarity">
    <text evidence="4">Belongs to the WD repeat ELP2 family.</text>
</comment>
<keyword evidence="10" id="KW-0539">Nucleus</keyword>
<dbReference type="InterPro" id="IPR015943">
    <property type="entry name" value="WD40/YVTN_repeat-like_dom_sf"/>
</dbReference>
<gene>
    <name evidence="12" type="ORF">CYY_005172</name>
</gene>
<dbReference type="SUPFAM" id="SSF50978">
    <property type="entry name" value="WD40 repeat-like"/>
    <property type="match status" value="1"/>
</dbReference>
<dbReference type="PANTHER" id="PTHR44111:SF1">
    <property type="entry name" value="ELONGATOR COMPLEX PROTEIN 2"/>
    <property type="match status" value="1"/>
</dbReference>
<dbReference type="EMBL" id="AJWJ01000199">
    <property type="protein sequence ID" value="KAF2073523.1"/>
    <property type="molecule type" value="Genomic_DNA"/>
</dbReference>
<evidence type="ECO:0000256" key="7">
    <source>
        <dbReference type="ARBA" id="ARBA00022574"/>
    </source>
</evidence>
<protein>
    <recommendedName>
        <fullName evidence="5">Elongator complex protein 2</fullName>
    </recommendedName>
</protein>
<evidence type="ECO:0000256" key="8">
    <source>
        <dbReference type="ARBA" id="ARBA00022694"/>
    </source>
</evidence>
<keyword evidence="7 11" id="KW-0853">WD repeat</keyword>
<evidence type="ECO:0000313" key="13">
    <source>
        <dbReference type="Proteomes" id="UP000695562"/>
    </source>
</evidence>
<feature type="repeat" description="WD" evidence="11">
    <location>
        <begin position="658"/>
        <end position="690"/>
    </location>
</feature>
<dbReference type="FunFam" id="2.130.10.10:FF:000400">
    <property type="entry name" value="Elongator acetyltransferase complex subunit 2"/>
    <property type="match status" value="1"/>
</dbReference>
<evidence type="ECO:0000256" key="6">
    <source>
        <dbReference type="ARBA" id="ARBA00022490"/>
    </source>
</evidence>
<evidence type="ECO:0000256" key="4">
    <source>
        <dbReference type="ARBA" id="ARBA00005881"/>
    </source>
</evidence>
<keyword evidence="13" id="KW-1185">Reference proteome</keyword>